<evidence type="ECO:0000256" key="1">
    <source>
        <dbReference type="SAM" id="MobiDB-lite"/>
    </source>
</evidence>
<gene>
    <name evidence="2" type="ORF">EBT44_05035</name>
</gene>
<sequence length="427" mass="44535">MLVGTTLSLSSGTWSGATSPVYSYQWQKCTTTDVATCVNIPNATSTGFAVTSAEVGFYLRGGVSIAANTFNLAASTFSGLTSQISSEPITLTLPSISGLIAVDEVLTADRGLVAAFPLPTYTQQWQACTATDITTCAPIDGATALTYTVKESDVGKYFRIMVTASNNLGVKGSPSALTAIAIKTSLPANTVAPVISGAPIDRQTLTLASGTWSGVPTPTTAAQWQVCTDAAGSNCTDISGATTATLKITFADLGKYFRAKVTSTNRIGAVSANSNLLGPVTQATKLERPPSTFGFLQVGQEWSATQGTWSGAINPVSAFQWQRCADEKGASCTDISGATNKSYTIQSADKGSYIRVKNWITDQATPAYSEILPVKIAAKPELPKVESAPAPSPKPVVKSTTITCTKEKTTRKVTGVSPECPSGFKKK</sequence>
<dbReference type="EMBL" id="RFXN01000070">
    <property type="protein sequence ID" value="NBR94185.1"/>
    <property type="molecule type" value="Genomic_DNA"/>
</dbReference>
<name>A0A965GCV6_9PROT</name>
<feature type="region of interest" description="Disordered" evidence="1">
    <location>
        <begin position="408"/>
        <end position="427"/>
    </location>
</feature>
<dbReference type="AlphaFoldDB" id="A0A965GCV6"/>
<dbReference type="Proteomes" id="UP000740727">
    <property type="component" value="Unassembled WGS sequence"/>
</dbReference>
<organism evidence="2 3">
    <name type="scientific">Candidatus Fonsibacter lacus</name>
    <dbReference type="NCBI Taxonomy" id="2576439"/>
    <lineage>
        <taxon>Bacteria</taxon>
        <taxon>Pseudomonadati</taxon>
        <taxon>Pseudomonadota</taxon>
        <taxon>Alphaproteobacteria</taxon>
        <taxon>Candidatus Pelagibacterales</taxon>
        <taxon>Candidatus Pelagibacterales incertae sedis</taxon>
        <taxon>Candidatus Fonsibacter</taxon>
    </lineage>
</organism>
<protein>
    <submittedName>
        <fullName evidence="2">Uncharacterized protein</fullName>
    </submittedName>
</protein>
<evidence type="ECO:0000313" key="3">
    <source>
        <dbReference type="Proteomes" id="UP000740727"/>
    </source>
</evidence>
<dbReference type="Gene3D" id="2.60.40.2700">
    <property type="match status" value="4"/>
</dbReference>
<evidence type="ECO:0000313" key="2">
    <source>
        <dbReference type="EMBL" id="NBR94185.1"/>
    </source>
</evidence>
<accession>A0A965GCV6</accession>
<comment type="caution">
    <text evidence="2">The sequence shown here is derived from an EMBL/GenBank/DDBJ whole genome shotgun (WGS) entry which is preliminary data.</text>
</comment>
<proteinExistence type="predicted"/>
<reference evidence="2" key="1">
    <citation type="submission" date="2018-10" db="EMBL/GenBank/DDBJ databases">
        <title>Iterative Subtractive Binning of Freshwater Chronoseries Metagenomes Recovers Nearly Complete Genomes from over Four Hundred Novel Species.</title>
        <authorList>
            <person name="Rodriguez-R L.M."/>
            <person name="Tsementzi D."/>
            <person name="Luo C."/>
            <person name="Konstantinidis K.T."/>
        </authorList>
    </citation>
    <scope>NUCLEOTIDE SEQUENCE</scope>
    <source>
        <strain evidence="2">WB5_2A_028</strain>
    </source>
</reference>